<proteinExistence type="inferred from homology"/>
<evidence type="ECO:0000313" key="4">
    <source>
        <dbReference type="Proteomes" id="UP000321534"/>
    </source>
</evidence>
<protein>
    <submittedName>
        <fullName evidence="3">Polyketide cyclase</fullName>
    </submittedName>
</protein>
<gene>
    <name evidence="3" type="ORF">TAE01_37960</name>
</gene>
<evidence type="ECO:0000256" key="1">
    <source>
        <dbReference type="ARBA" id="ARBA00006817"/>
    </source>
</evidence>
<dbReference type="AlphaFoldDB" id="A0A512D689"/>
<dbReference type="CDD" id="cd07825">
    <property type="entry name" value="SRPBCC_7"/>
    <property type="match status" value="1"/>
</dbReference>
<dbReference type="Pfam" id="PF08327">
    <property type="entry name" value="AHSA1"/>
    <property type="match status" value="1"/>
</dbReference>
<dbReference type="Proteomes" id="UP000321534">
    <property type="component" value="Unassembled WGS sequence"/>
</dbReference>
<organism evidence="3 4">
    <name type="scientific">Terrabacter aerolatus</name>
    <dbReference type="NCBI Taxonomy" id="422442"/>
    <lineage>
        <taxon>Bacteria</taxon>
        <taxon>Bacillati</taxon>
        <taxon>Actinomycetota</taxon>
        <taxon>Actinomycetes</taxon>
        <taxon>Micrococcales</taxon>
        <taxon>Intrasporangiaceae</taxon>
        <taxon>Terrabacter</taxon>
    </lineage>
</organism>
<dbReference type="EMBL" id="BJYX01000032">
    <property type="protein sequence ID" value="GEO31986.1"/>
    <property type="molecule type" value="Genomic_DNA"/>
</dbReference>
<dbReference type="OrthoDB" id="6624781at2"/>
<comment type="caution">
    <text evidence="3">The sequence shown here is derived from an EMBL/GenBank/DDBJ whole genome shotgun (WGS) entry which is preliminary data.</text>
</comment>
<evidence type="ECO:0000313" key="3">
    <source>
        <dbReference type="EMBL" id="GEO31986.1"/>
    </source>
</evidence>
<dbReference type="SUPFAM" id="SSF55961">
    <property type="entry name" value="Bet v1-like"/>
    <property type="match status" value="1"/>
</dbReference>
<reference evidence="3 4" key="1">
    <citation type="submission" date="2019-07" db="EMBL/GenBank/DDBJ databases">
        <title>Whole genome shotgun sequence of Terrabacter aerolatus NBRC 106305.</title>
        <authorList>
            <person name="Hosoyama A."/>
            <person name="Uohara A."/>
            <person name="Ohji S."/>
            <person name="Ichikawa N."/>
        </authorList>
    </citation>
    <scope>NUCLEOTIDE SEQUENCE [LARGE SCALE GENOMIC DNA]</scope>
    <source>
        <strain evidence="3 4">NBRC 106305</strain>
    </source>
</reference>
<comment type="similarity">
    <text evidence="1">Belongs to the AHA1 family.</text>
</comment>
<dbReference type="Gene3D" id="3.30.530.20">
    <property type="match status" value="1"/>
</dbReference>
<keyword evidence="4" id="KW-1185">Reference proteome</keyword>
<evidence type="ECO:0000259" key="2">
    <source>
        <dbReference type="Pfam" id="PF08327"/>
    </source>
</evidence>
<dbReference type="InterPro" id="IPR013538">
    <property type="entry name" value="ASHA1/2-like_C"/>
</dbReference>
<dbReference type="InterPro" id="IPR023393">
    <property type="entry name" value="START-like_dom_sf"/>
</dbReference>
<feature type="domain" description="Activator of Hsp90 ATPase homologue 1/2-like C-terminal" evidence="2">
    <location>
        <begin position="14"/>
        <end position="129"/>
    </location>
</feature>
<dbReference type="RefSeq" id="WP_147068357.1">
    <property type="nucleotide sequence ID" value="NZ_BAAARO010000040.1"/>
</dbReference>
<accession>A0A512D689</accession>
<sequence>MSDNGRITVQRTIDAPAAEIFDVLSNPKRHPQLDGSGFVRSDEKAERIQKVGDVFRMNMAGDHMGGEYQTDNTVSGYSHNALLAWKTAPADTPPPGWEWMWELTPEGPNATLVTLTYDWSHVTDKETLSKVSFPLVDKGQLEDSLGNLASAVSS</sequence>
<name>A0A512D689_9MICO</name>